<evidence type="ECO:0000256" key="3">
    <source>
        <dbReference type="ARBA" id="ARBA00018689"/>
    </source>
</evidence>
<dbReference type="Pfam" id="PF10153">
    <property type="entry name" value="Efg1"/>
    <property type="match status" value="1"/>
</dbReference>
<evidence type="ECO:0000313" key="9">
    <source>
        <dbReference type="Proteomes" id="UP001152885"/>
    </source>
</evidence>
<evidence type="ECO:0000256" key="6">
    <source>
        <dbReference type="ARBA" id="ARBA00023054"/>
    </source>
</evidence>
<evidence type="ECO:0000313" key="8">
    <source>
        <dbReference type="EMBL" id="CAI5759730.1"/>
    </source>
</evidence>
<evidence type="ECO:0000256" key="1">
    <source>
        <dbReference type="ARBA" id="ARBA00004604"/>
    </source>
</evidence>
<evidence type="ECO:0000256" key="5">
    <source>
        <dbReference type="ARBA" id="ARBA00022552"/>
    </source>
</evidence>
<dbReference type="OrthoDB" id="47732at2759"/>
<name>A0A9W4U043_9ASCO</name>
<comment type="subcellular location">
    <subcellularLocation>
        <location evidence="1">Nucleus</location>
        <location evidence="1">Nucleolus</location>
    </subcellularLocation>
</comment>
<dbReference type="PANTHER" id="PTHR33911">
    <property type="entry name" value="RRNA-PROCESSING PROTEIN EFG1"/>
    <property type="match status" value="1"/>
</dbReference>
<comment type="similarity">
    <text evidence="2">Belongs to the EFG1 family.</text>
</comment>
<accession>A0A9W4U043</accession>
<protein>
    <recommendedName>
        <fullName evidence="3">rRNA-processing protein EFG1</fullName>
    </recommendedName>
    <alternativeName>
        <fullName evidence="4">rRNA-processing protein efg1</fullName>
    </alternativeName>
</protein>
<dbReference type="PANTHER" id="PTHR33911:SF1">
    <property type="entry name" value="RRNA-PROCESSING PROTEIN EFG1"/>
    <property type="match status" value="1"/>
</dbReference>
<proteinExistence type="inferred from homology"/>
<dbReference type="EMBL" id="CANTUO010000005">
    <property type="protein sequence ID" value="CAI5759730.1"/>
    <property type="molecule type" value="Genomic_DNA"/>
</dbReference>
<reference evidence="8" key="1">
    <citation type="submission" date="2022-12" db="EMBL/GenBank/DDBJ databases">
        <authorList>
            <person name="Brejova B."/>
        </authorList>
    </citation>
    <scope>NUCLEOTIDE SEQUENCE</scope>
</reference>
<evidence type="ECO:0000256" key="2">
    <source>
        <dbReference type="ARBA" id="ARBA00006916"/>
    </source>
</evidence>
<organism evidence="8 9">
    <name type="scientific">Candida verbasci</name>
    <dbReference type="NCBI Taxonomy" id="1227364"/>
    <lineage>
        <taxon>Eukaryota</taxon>
        <taxon>Fungi</taxon>
        <taxon>Dikarya</taxon>
        <taxon>Ascomycota</taxon>
        <taxon>Saccharomycotina</taxon>
        <taxon>Pichiomycetes</taxon>
        <taxon>Debaryomycetaceae</taxon>
        <taxon>Candida/Lodderomyces clade</taxon>
        <taxon>Candida</taxon>
    </lineage>
</organism>
<keyword evidence="5" id="KW-0698">rRNA processing</keyword>
<dbReference type="Proteomes" id="UP001152885">
    <property type="component" value="Unassembled WGS sequence"/>
</dbReference>
<evidence type="ECO:0000256" key="4">
    <source>
        <dbReference type="ARBA" id="ARBA00019827"/>
    </source>
</evidence>
<dbReference type="InterPro" id="IPR019310">
    <property type="entry name" value="Efg1"/>
</dbReference>
<dbReference type="InterPro" id="IPR050786">
    <property type="entry name" value="EFG1_rRNA-proc"/>
</dbReference>
<keyword evidence="6" id="KW-0175">Coiled coil</keyword>
<sequence length="145" mass="17226">MVRFFEKKKVIRNLKGLNTELNELKCANADKKILKKHRRKIRHAEIDLCYVFLFPKTEKYISLFPNIKEEDKKDPNAEIGWKKTEKQRLEFKKEVEKIYEEGKLPFKIEDVLVGKTIKINNAKAVINEEIDAPQAKVEEDDEFFE</sequence>
<gene>
    <name evidence="8" type="ORF">CANVERA_P4241</name>
</gene>
<dbReference type="AlphaFoldDB" id="A0A9W4U043"/>
<dbReference type="GO" id="GO:0030688">
    <property type="term" value="C:preribosome, small subunit precursor"/>
    <property type="evidence" value="ECO:0007669"/>
    <property type="project" value="TreeGrafter"/>
</dbReference>
<keyword evidence="7" id="KW-0539">Nucleus</keyword>
<dbReference type="GO" id="GO:0000462">
    <property type="term" value="P:maturation of SSU-rRNA from tricistronic rRNA transcript (SSU-rRNA, 5.8S rRNA, LSU-rRNA)"/>
    <property type="evidence" value="ECO:0007669"/>
    <property type="project" value="TreeGrafter"/>
</dbReference>
<dbReference type="GO" id="GO:0005730">
    <property type="term" value="C:nucleolus"/>
    <property type="evidence" value="ECO:0007669"/>
    <property type="project" value="UniProtKB-SubCell"/>
</dbReference>
<comment type="caution">
    <text evidence="8">The sequence shown here is derived from an EMBL/GenBank/DDBJ whole genome shotgun (WGS) entry which is preliminary data.</text>
</comment>
<keyword evidence="9" id="KW-1185">Reference proteome</keyword>
<evidence type="ECO:0000256" key="7">
    <source>
        <dbReference type="ARBA" id="ARBA00023242"/>
    </source>
</evidence>